<feature type="non-terminal residue" evidence="1">
    <location>
        <position position="1"/>
    </location>
</feature>
<accession>A0A371IA83</accession>
<dbReference type="AlphaFoldDB" id="A0A371IA83"/>
<name>A0A371IA83_MUCPR</name>
<dbReference type="Proteomes" id="UP000257109">
    <property type="component" value="Unassembled WGS sequence"/>
</dbReference>
<reference evidence="1" key="1">
    <citation type="submission" date="2018-05" db="EMBL/GenBank/DDBJ databases">
        <title>Draft genome of Mucuna pruriens seed.</title>
        <authorList>
            <person name="Nnadi N.E."/>
            <person name="Vos R."/>
            <person name="Hasami M.H."/>
            <person name="Devisetty U.K."/>
            <person name="Aguiy J.C."/>
        </authorList>
    </citation>
    <scope>NUCLEOTIDE SEQUENCE [LARGE SCALE GENOMIC DNA]</scope>
    <source>
        <strain evidence="1">JCA_2017</strain>
    </source>
</reference>
<gene>
    <name evidence="1" type="ORF">CR513_03312</name>
</gene>
<proteinExistence type="predicted"/>
<dbReference type="OrthoDB" id="1414623at2759"/>
<dbReference type="EMBL" id="QJKJ01000551">
    <property type="protein sequence ID" value="RDY11943.1"/>
    <property type="molecule type" value="Genomic_DNA"/>
</dbReference>
<comment type="caution">
    <text evidence="1">The sequence shown here is derived from an EMBL/GenBank/DDBJ whole genome shotgun (WGS) entry which is preliminary data.</text>
</comment>
<organism evidence="1 2">
    <name type="scientific">Mucuna pruriens</name>
    <name type="common">Velvet bean</name>
    <name type="synonym">Dolichos pruriens</name>
    <dbReference type="NCBI Taxonomy" id="157652"/>
    <lineage>
        <taxon>Eukaryota</taxon>
        <taxon>Viridiplantae</taxon>
        <taxon>Streptophyta</taxon>
        <taxon>Embryophyta</taxon>
        <taxon>Tracheophyta</taxon>
        <taxon>Spermatophyta</taxon>
        <taxon>Magnoliopsida</taxon>
        <taxon>eudicotyledons</taxon>
        <taxon>Gunneridae</taxon>
        <taxon>Pentapetalae</taxon>
        <taxon>rosids</taxon>
        <taxon>fabids</taxon>
        <taxon>Fabales</taxon>
        <taxon>Fabaceae</taxon>
        <taxon>Papilionoideae</taxon>
        <taxon>50 kb inversion clade</taxon>
        <taxon>NPAAA clade</taxon>
        <taxon>indigoferoid/millettioid clade</taxon>
        <taxon>Phaseoleae</taxon>
        <taxon>Mucuna</taxon>
    </lineage>
</organism>
<protein>
    <submittedName>
        <fullName evidence="1">Uncharacterized protein</fullName>
    </submittedName>
</protein>
<evidence type="ECO:0000313" key="1">
    <source>
        <dbReference type="EMBL" id="RDY11943.1"/>
    </source>
</evidence>
<evidence type="ECO:0000313" key="2">
    <source>
        <dbReference type="Proteomes" id="UP000257109"/>
    </source>
</evidence>
<keyword evidence="2" id="KW-1185">Reference proteome</keyword>
<sequence>MSQNHRGGAISWKSVKQTLSATSTMEEEYVAYYEATSQAMILSGFKLNPGILYFLLNNVPTL</sequence>